<dbReference type="RefSeq" id="WP_280762126.1">
    <property type="nucleotide sequence ID" value="NZ_JARXVC010000011.1"/>
</dbReference>
<protein>
    <submittedName>
        <fullName evidence="1">Uncharacterized protein</fullName>
    </submittedName>
</protein>
<dbReference type="EMBL" id="JARXVC010000011">
    <property type="protein sequence ID" value="MDH6282834.1"/>
    <property type="molecule type" value="Genomic_DNA"/>
</dbReference>
<evidence type="ECO:0000313" key="2">
    <source>
        <dbReference type="Proteomes" id="UP001160334"/>
    </source>
</evidence>
<dbReference type="InterPro" id="IPR046193">
    <property type="entry name" value="DUF6221"/>
</dbReference>
<keyword evidence="2" id="KW-1185">Reference proteome</keyword>
<name>A0ABT6MHK2_9NOCA</name>
<dbReference type="Proteomes" id="UP001160334">
    <property type="component" value="Unassembled WGS sequence"/>
</dbReference>
<gene>
    <name evidence="1" type="ORF">M2280_004071</name>
</gene>
<accession>A0ABT6MHK2</accession>
<reference evidence="1 2" key="1">
    <citation type="submission" date="2023-04" db="EMBL/GenBank/DDBJ databases">
        <title>Forest soil microbial communities from Buena Vista Peninsula, Colon Province, Panama.</title>
        <authorList>
            <person name="Bouskill N."/>
        </authorList>
    </citation>
    <scope>NUCLEOTIDE SEQUENCE [LARGE SCALE GENOMIC DNA]</scope>
    <source>
        <strain evidence="1 2">CFH S0262</strain>
    </source>
</reference>
<comment type="caution">
    <text evidence="1">The sequence shown here is derived from an EMBL/GenBank/DDBJ whole genome shotgun (WGS) entry which is preliminary data.</text>
</comment>
<proteinExistence type="predicted"/>
<dbReference type="Pfam" id="PF19730">
    <property type="entry name" value="DUF6221"/>
    <property type="match status" value="1"/>
</dbReference>
<organism evidence="1 2">
    <name type="scientific">Prescottella agglutinans</name>
    <dbReference type="NCBI Taxonomy" id="1644129"/>
    <lineage>
        <taxon>Bacteria</taxon>
        <taxon>Bacillati</taxon>
        <taxon>Actinomycetota</taxon>
        <taxon>Actinomycetes</taxon>
        <taxon>Mycobacteriales</taxon>
        <taxon>Nocardiaceae</taxon>
        <taxon>Prescottella</taxon>
    </lineage>
</organism>
<sequence length="114" mass="12876">MSEIVEFLHARLDADGNRAQQIEGLAVARFGGVPQYRNLADTPVRIGREVEAKRQILDDHIDAEGQCLRCLDSDGVWEEDGKVIAYTQPYPCMTVRALASVYSDHPDFREEWAI</sequence>
<evidence type="ECO:0000313" key="1">
    <source>
        <dbReference type="EMBL" id="MDH6282834.1"/>
    </source>
</evidence>